<feature type="chain" id="PRO_5002812321" evidence="2">
    <location>
        <begin position="30"/>
        <end position="52"/>
    </location>
</feature>
<evidence type="ECO:0000256" key="2">
    <source>
        <dbReference type="SAM" id="SignalP"/>
    </source>
</evidence>
<dbReference type="Proteomes" id="UP000001070">
    <property type="component" value="Unassembled WGS sequence"/>
</dbReference>
<dbReference type="HOGENOM" id="CLU_3089407_0_0_1"/>
<gene>
    <name evidence="3" type="primary">Dgri\GH18774</name>
    <name evidence="3" type="ORF">Dgri_GH18774</name>
</gene>
<evidence type="ECO:0000313" key="3">
    <source>
        <dbReference type="EMBL" id="EDV92554.1"/>
    </source>
</evidence>
<accession>B4JG15</accession>
<keyword evidence="4" id="KW-1185">Reference proteome</keyword>
<evidence type="ECO:0000313" key="4">
    <source>
        <dbReference type="Proteomes" id="UP000001070"/>
    </source>
</evidence>
<feature type="region of interest" description="Disordered" evidence="1">
    <location>
        <begin position="29"/>
        <end position="52"/>
    </location>
</feature>
<dbReference type="InParanoid" id="B4JG15"/>
<sequence length="52" mass="5866">MFQGEIRTATASLLLLLRLLLLLLRHGNNNNNSNNIRLPASQPVSQSVRRIK</sequence>
<organism evidence="4">
    <name type="scientific">Drosophila grimshawi</name>
    <name type="common">Hawaiian fruit fly</name>
    <name type="synonym">Idiomyia grimshawi</name>
    <dbReference type="NCBI Taxonomy" id="7222"/>
    <lineage>
        <taxon>Eukaryota</taxon>
        <taxon>Metazoa</taxon>
        <taxon>Ecdysozoa</taxon>
        <taxon>Arthropoda</taxon>
        <taxon>Hexapoda</taxon>
        <taxon>Insecta</taxon>
        <taxon>Pterygota</taxon>
        <taxon>Neoptera</taxon>
        <taxon>Endopterygota</taxon>
        <taxon>Diptera</taxon>
        <taxon>Brachycera</taxon>
        <taxon>Muscomorpha</taxon>
        <taxon>Ephydroidea</taxon>
        <taxon>Drosophilidae</taxon>
        <taxon>Drosophila</taxon>
        <taxon>Hawaiian Drosophila</taxon>
    </lineage>
</organism>
<feature type="compositionally biased region" description="Polar residues" evidence="1">
    <location>
        <begin position="42"/>
        <end position="52"/>
    </location>
</feature>
<keyword evidence="2" id="KW-0732">Signal</keyword>
<dbReference type="AlphaFoldDB" id="B4JG15"/>
<feature type="compositionally biased region" description="Low complexity" evidence="1">
    <location>
        <begin position="29"/>
        <end position="38"/>
    </location>
</feature>
<name>B4JG15_DROGR</name>
<dbReference type="EMBL" id="CH916369">
    <property type="protein sequence ID" value="EDV92554.1"/>
    <property type="molecule type" value="Genomic_DNA"/>
</dbReference>
<evidence type="ECO:0000256" key="1">
    <source>
        <dbReference type="SAM" id="MobiDB-lite"/>
    </source>
</evidence>
<protein>
    <submittedName>
        <fullName evidence="3">GH18774</fullName>
    </submittedName>
</protein>
<reference evidence="3 4" key="1">
    <citation type="journal article" date="2007" name="Nature">
        <title>Evolution of genes and genomes on the Drosophila phylogeny.</title>
        <authorList>
            <consortium name="Drosophila 12 Genomes Consortium"/>
            <person name="Clark A.G."/>
            <person name="Eisen M.B."/>
            <person name="Smith D.R."/>
            <person name="Bergman C.M."/>
            <person name="Oliver B."/>
            <person name="Markow T.A."/>
            <person name="Kaufman T.C."/>
            <person name="Kellis M."/>
            <person name="Gelbart W."/>
            <person name="Iyer V.N."/>
            <person name="Pollard D.A."/>
            <person name="Sackton T.B."/>
            <person name="Larracuente A.M."/>
            <person name="Singh N.D."/>
            <person name="Abad J.P."/>
            <person name="Abt D.N."/>
            <person name="Adryan B."/>
            <person name="Aguade M."/>
            <person name="Akashi H."/>
            <person name="Anderson W.W."/>
            <person name="Aquadro C.F."/>
            <person name="Ardell D.H."/>
            <person name="Arguello R."/>
            <person name="Artieri C.G."/>
            <person name="Barbash D.A."/>
            <person name="Barker D."/>
            <person name="Barsanti P."/>
            <person name="Batterham P."/>
            <person name="Batzoglou S."/>
            <person name="Begun D."/>
            <person name="Bhutkar A."/>
            <person name="Blanco E."/>
            <person name="Bosak S.A."/>
            <person name="Bradley R.K."/>
            <person name="Brand A.D."/>
            <person name="Brent M.R."/>
            <person name="Brooks A.N."/>
            <person name="Brown R.H."/>
            <person name="Butlin R.K."/>
            <person name="Caggese C."/>
            <person name="Calvi B.R."/>
            <person name="Bernardo de Carvalho A."/>
            <person name="Caspi A."/>
            <person name="Castrezana S."/>
            <person name="Celniker S.E."/>
            <person name="Chang J.L."/>
            <person name="Chapple C."/>
            <person name="Chatterji S."/>
            <person name="Chinwalla A."/>
            <person name="Civetta A."/>
            <person name="Clifton S.W."/>
            <person name="Comeron J.M."/>
            <person name="Costello J.C."/>
            <person name="Coyne J.A."/>
            <person name="Daub J."/>
            <person name="David R.G."/>
            <person name="Delcher A.L."/>
            <person name="Delehaunty K."/>
            <person name="Do C.B."/>
            <person name="Ebling H."/>
            <person name="Edwards K."/>
            <person name="Eickbush T."/>
            <person name="Evans J.D."/>
            <person name="Filipski A."/>
            <person name="Findeiss S."/>
            <person name="Freyhult E."/>
            <person name="Fulton L."/>
            <person name="Fulton R."/>
            <person name="Garcia A.C."/>
            <person name="Gardiner A."/>
            <person name="Garfield D.A."/>
            <person name="Garvin B.E."/>
            <person name="Gibson G."/>
            <person name="Gilbert D."/>
            <person name="Gnerre S."/>
            <person name="Godfrey J."/>
            <person name="Good R."/>
            <person name="Gotea V."/>
            <person name="Gravely B."/>
            <person name="Greenberg A.J."/>
            <person name="Griffiths-Jones S."/>
            <person name="Gross S."/>
            <person name="Guigo R."/>
            <person name="Gustafson E.A."/>
            <person name="Haerty W."/>
            <person name="Hahn M.W."/>
            <person name="Halligan D.L."/>
            <person name="Halpern A.L."/>
            <person name="Halter G.M."/>
            <person name="Han M.V."/>
            <person name="Heger A."/>
            <person name="Hillier L."/>
            <person name="Hinrichs A.S."/>
            <person name="Holmes I."/>
            <person name="Hoskins R.A."/>
            <person name="Hubisz M.J."/>
            <person name="Hultmark D."/>
            <person name="Huntley M.A."/>
            <person name="Jaffe D.B."/>
            <person name="Jagadeeshan S."/>
            <person name="Jeck W.R."/>
            <person name="Johnson J."/>
            <person name="Jones C.D."/>
            <person name="Jordan W.C."/>
            <person name="Karpen G.H."/>
            <person name="Kataoka E."/>
            <person name="Keightley P.D."/>
            <person name="Kheradpour P."/>
            <person name="Kirkness E.F."/>
            <person name="Koerich L.B."/>
            <person name="Kristiansen K."/>
            <person name="Kudrna D."/>
            <person name="Kulathinal R.J."/>
            <person name="Kumar S."/>
            <person name="Kwok R."/>
            <person name="Lander E."/>
            <person name="Langley C.H."/>
            <person name="Lapoint R."/>
            <person name="Lazzaro B.P."/>
            <person name="Lee S.J."/>
            <person name="Levesque L."/>
            <person name="Li R."/>
            <person name="Lin C.F."/>
            <person name="Lin M.F."/>
            <person name="Lindblad-Toh K."/>
            <person name="Llopart A."/>
            <person name="Long M."/>
            <person name="Low L."/>
            <person name="Lozovsky E."/>
            <person name="Lu J."/>
            <person name="Luo M."/>
            <person name="Machado C.A."/>
            <person name="Makalowski W."/>
            <person name="Marzo M."/>
            <person name="Matsuda M."/>
            <person name="Matzkin L."/>
            <person name="McAllister B."/>
            <person name="McBride C.S."/>
            <person name="McKernan B."/>
            <person name="McKernan K."/>
            <person name="Mendez-Lago M."/>
            <person name="Minx P."/>
            <person name="Mollenhauer M.U."/>
            <person name="Montooth K."/>
            <person name="Mount S.M."/>
            <person name="Mu X."/>
            <person name="Myers E."/>
            <person name="Negre B."/>
            <person name="Newfeld S."/>
            <person name="Nielsen R."/>
            <person name="Noor M.A."/>
            <person name="O'Grady P."/>
            <person name="Pachter L."/>
            <person name="Papaceit M."/>
            <person name="Parisi M.J."/>
            <person name="Parisi M."/>
            <person name="Parts L."/>
            <person name="Pedersen J.S."/>
            <person name="Pesole G."/>
            <person name="Phillippy A.M."/>
            <person name="Ponting C.P."/>
            <person name="Pop M."/>
            <person name="Porcelli D."/>
            <person name="Powell J.R."/>
            <person name="Prohaska S."/>
            <person name="Pruitt K."/>
            <person name="Puig M."/>
            <person name="Quesneville H."/>
            <person name="Ram K.R."/>
            <person name="Rand D."/>
            <person name="Rasmussen M.D."/>
            <person name="Reed L.K."/>
            <person name="Reenan R."/>
            <person name="Reily A."/>
            <person name="Remington K.A."/>
            <person name="Rieger T.T."/>
            <person name="Ritchie M.G."/>
            <person name="Robin C."/>
            <person name="Rogers Y.H."/>
            <person name="Rohde C."/>
            <person name="Rozas J."/>
            <person name="Rubenfield M.J."/>
            <person name="Ruiz A."/>
            <person name="Russo S."/>
            <person name="Salzberg S.L."/>
            <person name="Sanchez-Gracia A."/>
            <person name="Saranga D.J."/>
            <person name="Sato H."/>
            <person name="Schaeffer S.W."/>
            <person name="Schatz M.C."/>
            <person name="Schlenke T."/>
            <person name="Schwartz R."/>
            <person name="Segarra C."/>
            <person name="Singh R.S."/>
            <person name="Sirot L."/>
            <person name="Sirota M."/>
            <person name="Sisneros N.B."/>
            <person name="Smith C.D."/>
            <person name="Smith T.F."/>
            <person name="Spieth J."/>
            <person name="Stage D.E."/>
            <person name="Stark A."/>
            <person name="Stephan W."/>
            <person name="Strausberg R.L."/>
            <person name="Strempel S."/>
            <person name="Sturgill D."/>
            <person name="Sutton G."/>
            <person name="Sutton G.G."/>
            <person name="Tao W."/>
            <person name="Teichmann S."/>
            <person name="Tobari Y.N."/>
            <person name="Tomimura Y."/>
            <person name="Tsolas J.M."/>
            <person name="Valente V.L."/>
            <person name="Venter E."/>
            <person name="Venter J.C."/>
            <person name="Vicario S."/>
            <person name="Vieira F.G."/>
            <person name="Vilella A.J."/>
            <person name="Villasante A."/>
            <person name="Walenz B."/>
            <person name="Wang J."/>
            <person name="Wasserman M."/>
            <person name="Watts T."/>
            <person name="Wilson D."/>
            <person name="Wilson R.K."/>
            <person name="Wing R.A."/>
            <person name="Wolfner M.F."/>
            <person name="Wong A."/>
            <person name="Wong G.K."/>
            <person name="Wu C.I."/>
            <person name="Wu G."/>
            <person name="Yamamoto D."/>
            <person name="Yang H.P."/>
            <person name="Yang S.P."/>
            <person name="Yorke J.A."/>
            <person name="Yoshida K."/>
            <person name="Zdobnov E."/>
            <person name="Zhang P."/>
            <person name="Zhang Y."/>
            <person name="Zimin A.V."/>
            <person name="Baldwin J."/>
            <person name="Abdouelleil A."/>
            <person name="Abdulkadir J."/>
            <person name="Abebe A."/>
            <person name="Abera B."/>
            <person name="Abreu J."/>
            <person name="Acer S.C."/>
            <person name="Aftuck L."/>
            <person name="Alexander A."/>
            <person name="An P."/>
            <person name="Anderson E."/>
            <person name="Anderson S."/>
            <person name="Arachi H."/>
            <person name="Azer M."/>
            <person name="Bachantsang P."/>
            <person name="Barry A."/>
            <person name="Bayul T."/>
            <person name="Berlin A."/>
            <person name="Bessette D."/>
            <person name="Bloom T."/>
            <person name="Blye J."/>
            <person name="Boguslavskiy L."/>
            <person name="Bonnet C."/>
            <person name="Boukhgalter B."/>
            <person name="Bourzgui I."/>
            <person name="Brown A."/>
            <person name="Cahill P."/>
            <person name="Channer S."/>
            <person name="Cheshatsang Y."/>
            <person name="Chuda L."/>
            <person name="Citroen M."/>
            <person name="Collymore A."/>
            <person name="Cooke P."/>
            <person name="Costello M."/>
            <person name="D'Aco K."/>
            <person name="Daza R."/>
            <person name="De Haan G."/>
            <person name="DeGray S."/>
            <person name="DeMaso C."/>
            <person name="Dhargay N."/>
            <person name="Dooley K."/>
            <person name="Dooley E."/>
            <person name="Doricent M."/>
            <person name="Dorje P."/>
            <person name="Dorjee K."/>
            <person name="Dupes A."/>
            <person name="Elong R."/>
            <person name="Falk J."/>
            <person name="Farina A."/>
            <person name="Faro S."/>
            <person name="Ferguson D."/>
            <person name="Fisher S."/>
            <person name="Foley C.D."/>
            <person name="Franke A."/>
            <person name="Friedrich D."/>
            <person name="Gadbois L."/>
            <person name="Gearin G."/>
            <person name="Gearin C.R."/>
            <person name="Giannoukos G."/>
            <person name="Goode T."/>
            <person name="Graham J."/>
            <person name="Grandbois E."/>
            <person name="Grewal S."/>
            <person name="Gyaltsen K."/>
            <person name="Hafez N."/>
            <person name="Hagos B."/>
            <person name="Hall J."/>
            <person name="Henson C."/>
            <person name="Hollinger A."/>
            <person name="Honan T."/>
            <person name="Huard M.D."/>
            <person name="Hughes L."/>
            <person name="Hurhula B."/>
            <person name="Husby M.E."/>
            <person name="Kamat A."/>
            <person name="Kanga B."/>
            <person name="Kashin S."/>
            <person name="Khazanovich D."/>
            <person name="Kisner P."/>
            <person name="Lance K."/>
            <person name="Lara M."/>
            <person name="Lee W."/>
            <person name="Lennon N."/>
            <person name="Letendre F."/>
            <person name="LeVine R."/>
            <person name="Lipovsky A."/>
            <person name="Liu X."/>
            <person name="Liu J."/>
            <person name="Liu S."/>
            <person name="Lokyitsang T."/>
            <person name="Lokyitsang Y."/>
            <person name="Lubonja R."/>
            <person name="Lui A."/>
            <person name="MacDonald P."/>
            <person name="Magnisalis V."/>
            <person name="Maru K."/>
            <person name="Matthews C."/>
            <person name="McCusker W."/>
            <person name="McDonough S."/>
            <person name="Mehta T."/>
            <person name="Meldrim J."/>
            <person name="Meneus L."/>
            <person name="Mihai O."/>
            <person name="Mihalev A."/>
            <person name="Mihova T."/>
            <person name="Mittelman R."/>
            <person name="Mlenga V."/>
            <person name="Montmayeur A."/>
            <person name="Mulrain L."/>
            <person name="Navidi A."/>
            <person name="Naylor J."/>
            <person name="Negash T."/>
            <person name="Nguyen T."/>
            <person name="Nguyen N."/>
            <person name="Nicol R."/>
            <person name="Norbu C."/>
            <person name="Norbu N."/>
            <person name="Novod N."/>
            <person name="O'Neill B."/>
            <person name="Osman S."/>
            <person name="Markiewicz E."/>
            <person name="Oyono O.L."/>
            <person name="Patti C."/>
            <person name="Phunkhang P."/>
            <person name="Pierre F."/>
            <person name="Priest M."/>
            <person name="Raghuraman S."/>
            <person name="Rege F."/>
            <person name="Reyes R."/>
            <person name="Rise C."/>
            <person name="Rogov P."/>
            <person name="Ross K."/>
            <person name="Ryan E."/>
            <person name="Settipalli S."/>
            <person name="Shea T."/>
            <person name="Sherpa N."/>
            <person name="Shi L."/>
            <person name="Shih D."/>
            <person name="Sparrow T."/>
            <person name="Spaulding J."/>
            <person name="Stalker J."/>
            <person name="Stange-Thomann N."/>
            <person name="Stavropoulos S."/>
            <person name="Stone C."/>
            <person name="Strader C."/>
            <person name="Tesfaye S."/>
            <person name="Thomson T."/>
            <person name="Thoulutsang Y."/>
            <person name="Thoulutsang D."/>
            <person name="Topham K."/>
            <person name="Topping I."/>
            <person name="Tsamla T."/>
            <person name="Vassiliev H."/>
            <person name="Vo A."/>
            <person name="Wangchuk T."/>
            <person name="Wangdi T."/>
            <person name="Weiand M."/>
            <person name="Wilkinson J."/>
            <person name="Wilson A."/>
            <person name="Yadav S."/>
            <person name="Young G."/>
            <person name="Yu Q."/>
            <person name="Zembek L."/>
            <person name="Zhong D."/>
            <person name="Zimmer A."/>
            <person name="Zwirko Z."/>
            <person name="Jaffe D.B."/>
            <person name="Alvarez P."/>
            <person name="Brockman W."/>
            <person name="Butler J."/>
            <person name="Chin C."/>
            <person name="Gnerre S."/>
            <person name="Grabherr M."/>
            <person name="Kleber M."/>
            <person name="Mauceli E."/>
            <person name="MacCallum I."/>
        </authorList>
    </citation>
    <scope>NUCLEOTIDE SEQUENCE [LARGE SCALE GENOMIC DNA]</scope>
    <source>
        <strain evidence="4">Tucson 15287-2541.00</strain>
    </source>
</reference>
<feature type="signal peptide" evidence="2">
    <location>
        <begin position="1"/>
        <end position="29"/>
    </location>
</feature>
<proteinExistence type="predicted"/>